<comment type="similarity">
    <text evidence="7">Belongs to the prefoldin alpha subunit family.</text>
</comment>
<evidence type="ECO:0000256" key="8">
    <source>
        <dbReference type="SAM" id="Coils"/>
    </source>
</evidence>
<dbReference type="InterPro" id="IPR009053">
    <property type="entry name" value="Prefoldin"/>
</dbReference>
<dbReference type="GO" id="GO:0016272">
    <property type="term" value="C:prefoldin complex"/>
    <property type="evidence" value="ECO:0007669"/>
    <property type="project" value="UniProtKB-UniRule"/>
</dbReference>
<comment type="subunit">
    <text evidence="2 7">Heterohexamer of two alpha and four beta subunits.</text>
</comment>
<evidence type="ECO:0000313" key="9">
    <source>
        <dbReference type="EMBL" id="PUA33384.1"/>
    </source>
</evidence>
<sequence length="157" mass="17909">MSESKGQRVVVSLDALVAQMAELRKYIENLQTQINQIQEEISELRASSNALSEFKSGKTEEILTPADRRGHILIKAKPVSKETVVTHIGLEYYVELPLDKAIEILTLKEKELREASDELQRELVRVLNYYQRLENVVNTVLTQARQQAKQTSEKISS</sequence>
<evidence type="ECO:0000256" key="7">
    <source>
        <dbReference type="HAMAP-Rule" id="MF_00308"/>
    </source>
</evidence>
<dbReference type="Gene3D" id="1.10.287.370">
    <property type="match status" value="1"/>
</dbReference>
<dbReference type="GO" id="GO:0051082">
    <property type="term" value="F:unfolded protein binding"/>
    <property type="evidence" value="ECO:0007669"/>
    <property type="project" value="UniProtKB-UniRule"/>
</dbReference>
<name>A0A2R7Y772_9CREN</name>
<feature type="coiled-coil region" evidence="8">
    <location>
        <begin position="13"/>
        <end position="47"/>
    </location>
</feature>
<dbReference type="PANTHER" id="PTHR12674:SF2">
    <property type="entry name" value="PREFOLDIN SUBUNIT 5"/>
    <property type="match status" value="1"/>
</dbReference>
<evidence type="ECO:0000313" key="10">
    <source>
        <dbReference type="Proteomes" id="UP000244093"/>
    </source>
</evidence>
<dbReference type="HAMAP" id="MF_00308">
    <property type="entry name" value="PfdA"/>
    <property type="match status" value="1"/>
</dbReference>
<dbReference type="InterPro" id="IPR011599">
    <property type="entry name" value="PFD_alpha_archaea"/>
</dbReference>
<comment type="subcellular location">
    <subcellularLocation>
        <location evidence="7">Cytoplasm</location>
    </subcellularLocation>
</comment>
<evidence type="ECO:0000256" key="1">
    <source>
        <dbReference type="ARBA" id="ARBA00010048"/>
    </source>
</evidence>
<dbReference type="Pfam" id="PF02996">
    <property type="entry name" value="Prefoldin"/>
    <property type="match status" value="1"/>
</dbReference>
<gene>
    <name evidence="7" type="primary">pfdA</name>
    <name evidence="9" type="ORF">B7O98_02875</name>
</gene>
<protein>
    <recommendedName>
        <fullName evidence="5 7">Prefoldin subunit alpha</fullName>
    </recommendedName>
    <alternativeName>
        <fullName evidence="6 7">GimC subunit alpha</fullName>
    </alternativeName>
</protein>
<evidence type="ECO:0000256" key="4">
    <source>
        <dbReference type="ARBA" id="ARBA00025077"/>
    </source>
</evidence>
<proteinExistence type="inferred from homology"/>
<reference evidence="9 10" key="1">
    <citation type="journal article" date="2018" name="Syst. Appl. Microbiol.">
        <title>A new symbiotic nanoarchaeote (Candidatus Nanoclepta minutus) and its host (Zestosphaera tikiterensis gen. nov., sp. nov.) from a New Zealand hot spring.</title>
        <authorList>
            <person name="St John E."/>
            <person name="Liu Y."/>
            <person name="Podar M."/>
            <person name="Stott M.B."/>
            <person name="Meneghin J."/>
            <person name="Chen Z."/>
            <person name="Lagutin K."/>
            <person name="Mitchell K."/>
            <person name="Reysenbach A.L."/>
        </authorList>
    </citation>
    <scope>NUCLEOTIDE SEQUENCE [LARGE SCALE GENOMIC DNA]</scope>
    <source>
        <strain evidence="9">NZ3</strain>
    </source>
</reference>
<organism evidence="9 10">
    <name type="scientific">Zestosphaera tikiterensis</name>
    <dbReference type="NCBI Taxonomy" id="1973259"/>
    <lineage>
        <taxon>Archaea</taxon>
        <taxon>Thermoproteota</taxon>
        <taxon>Thermoprotei</taxon>
        <taxon>Desulfurococcales</taxon>
        <taxon>Desulfurococcaceae</taxon>
        <taxon>Zestosphaera</taxon>
    </lineage>
</organism>
<feature type="coiled-coil region" evidence="8">
    <location>
        <begin position="98"/>
        <end position="136"/>
    </location>
</feature>
<dbReference type="NCBIfam" id="TIGR00293">
    <property type="entry name" value="prefoldin subunit alpha"/>
    <property type="match status" value="1"/>
</dbReference>
<evidence type="ECO:0000256" key="2">
    <source>
        <dbReference type="ARBA" id="ARBA00011716"/>
    </source>
</evidence>
<dbReference type="AlphaFoldDB" id="A0A2R7Y772"/>
<dbReference type="PANTHER" id="PTHR12674">
    <property type="entry name" value="PREFOLDIN SUBUNIT 5"/>
    <property type="match status" value="1"/>
</dbReference>
<comment type="similarity">
    <text evidence="1">Belongs to the prefoldin subunit alpha family.</text>
</comment>
<dbReference type="GO" id="GO:0006457">
    <property type="term" value="P:protein folding"/>
    <property type="evidence" value="ECO:0007669"/>
    <property type="project" value="UniProtKB-UniRule"/>
</dbReference>
<evidence type="ECO:0000256" key="3">
    <source>
        <dbReference type="ARBA" id="ARBA00023186"/>
    </source>
</evidence>
<dbReference type="EMBL" id="NBVN01000002">
    <property type="protein sequence ID" value="PUA33384.1"/>
    <property type="molecule type" value="Genomic_DNA"/>
</dbReference>
<comment type="caution">
    <text evidence="9">The sequence shown here is derived from an EMBL/GenBank/DDBJ whole genome shotgun (WGS) entry which is preliminary data.</text>
</comment>
<dbReference type="Proteomes" id="UP000244093">
    <property type="component" value="Unassembled WGS sequence"/>
</dbReference>
<dbReference type="InterPro" id="IPR004127">
    <property type="entry name" value="Prefoldin_subunit_alpha"/>
</dbReference>
<evidence type="ECO:0000256" key="6">
    <source>
        <dbReference type="ARBA" id="ARBA00044231"/>
    </source>
</evidence>
<evidence type="ECO:0000256" key="5">
    <source>
        <dbReference type="ARBA" id="ARBA00044156"/>
    </source>
</evidence>
<keyword evidence="7" id="KW-0963">Cytoplasm</keyword>
<dbReference type="SUPFAM" id="SSF46579">
    <property type="entry name" value="Prefoldin"/>
    <property type="match status" value="1"/>
</dbReference>
<comment type="function">
    <text evidence="4 7">Molecular chaperone capable of stabilizing a range of proteins. Seems to fulfill an ATP-independent, HSP70-like function in archaeal de novo protein folding.</text>
</comment>
<dbReference type="CDD" id="cd00584">
    <property type="entry name" value="Prefoldin_alpha"/>
    <property type="match status" value="1"/>
</dbReference>
<keyword evidence="8" id="KW-0175">Coiled coil</keyword>
<keyword evidence="3 7" id="KW-0143">Chaperone</keyword>
<accession>A0A2R7Y772</accession>
<dbReference type="GO" id="GO:0005737">
    <property type="term" value="C:cytoplasm"/>
    <property type="evidence" value="ECO:0007669"/>
    <property type="project" value="UniProtKB-SubCell"/>
</dbReference>